<dbReference type="EC" id="5.4.3.8" evidence="8"/>
<dbReference type="GO" id="GO:0005737">
    <property type="term" value="C:cytoplasm"/>
    <property type="evidence" value="ECO:0007669"/>
    <property type="project" value="UniProtKB-SubCell"/>
</dbReference>
<organism evidence="9 10">
    <name type="scientific">Candidatus Chloroploca asiatica</name>
    <dbReference type="NCBI Taxonomy" id="1506545"/>
    <lineage>
        <taxon>Bacteria</taxon>
        <taxon>Bacillati</taxon>
        <taxon>Chloroflexota</taxon>
        <taxon>Chloroflexia</taxon>
        <taxon>Chloroflexales</taxon>
        <taxon>Chloroflexineae</taxon>
        <taxon>Oscillochloridaceae</taxon>
        <taxon>Candidatus Chloroploca</taxon>
    </lineage>
</organism>
<evidence type="ECO:0000256" key="5">
    <source>
        <dbReference type="ARBA" id="ARBA00022898"/>
    </source>
</evidence>
<dbReference type="InterPro" id="IPR015422">
    <property type="entry name" value="PyrdxlP-dep_Trfase_small"/>
</dbReference>
<dbReference type="EMBL" id="LYXE01000089">
    <property type="protein sequence ID" value="PDV98924.1"/>
    <property type="molecule type" value="Genomic_DNA"/>
</dbReference>
<dbReference type="PROSITE" id="PS00600">
    <property type="entry name" value="AA_TRANSFER_CLASS_3"/>
    <property type="match status" value="1"/>
</dbReference>
<evidence type="ECO:0000313" key="10">
    <source>
        <dbReference type="Proteomes" id="UP000220922"/>
    </source>
</evidence>
<evidence type="ECO:0000256" key="2">
    <source>
        <dbReference type="ARBA" id="ARBA00001933"/>
    </source>
</evidence>
<evidence type="ECO:0000256" key="6">
    <source>
        <dbReference type="ARBA" id="ARBA00023235"/>
    </source>
</evidence>
<comment type="similarity">
    <text evidence="4 8">Belongs to the class-III pyridoxal-phosphate-dependent aminotransferase family. HemL subfamily.</text>
</comment>
<keyword evidence="8" id="KW-0963">Cytoplasm</keyword>
<dbReference type="InterPro" id="IPR015421">
    <property type="entry name" value="PyrdxlP-dep_Trfase_major"/>
</dbReference>
<dbReference type="AlphaFoldDB" id="A0A2H3KLI5"/>
<dbReference type="HAMAP" id="MF_00375">
    <property type="entry name" value="HemL_aminotrans_3"/>
    <property type="match status" value="1"/>
</dbReference>
<dbReference type="GO" id="GO:0008483">
    <property type="term" value="F:transaminase activity"/>
    <property type="evidence" value="ECO:0007669"/>
    <property type="project" value="InterPro"/>
</dbReference>
<dbReference type="InterPro" id="IPR015424">
    <property type="entry name" value="PyrdxlP-dep_Trfase"/>
</dbReference>
<keyword evidence="6 8" id="KW-0413">Isomerase</keyword>
<name>A0A2H3KLI5_9CHLR</name>
<dbReference type="Proteomes" id="UP000220922">
    <property type="component" value="Unassembled WGS sequence"/>
</dbReference>
<comment type="subunit">
    <text evidence="8">Homodimer.</text>
</comment>
<proteinExistence type="inferred from homology"/>
<dbReference type="GO" id="GO:0006782">
    <property type="term" value="P:protoporphyrinogen IX biosynthetic process"/>
    <property type="evidence" value="ECO:0007669"/>
    <property type="project" value="UniProtKB-UniRule"/>
</dbReference>
<dbReference type="FunFam" id="3.40.640.10:FF:000021">
    <property type="entry name" value="Glutamate-1-semialdehyde 2,1-aminomutase"/>
    <property type="match status" value="1"/>
</dbReference>
<dbReference type="PANTHER" id="PTHR43713">
    <property type="entry name" value="GLUTAMATE-1-SEMIALDEHYDE 2,1-AMINOMUTASE"/>
    <property type="match status" value="1"/>
</dbReference>
<dbReference type="GO" id="GO:0030170">
    <property type="term" value="F:pyridoxal phosphate binding"/>
    <property type="evidence" value="ECO:0007669"/>
    <property type="project" value="InterPro"/>
</dbReference>
<dbReference type="Gene3D" id="3.40.640.10">
    <property type="entry name" value="Type I PLP-dependent aspartate aminotransferase-like (Major domain)"/>
    <property type="match status" value="1"/>
</dbReference>
<dbReference type="UniPathway" id="UPA00251">
    <property type="reaction ID" value="UER00317"/>
</dbReference>
<dbReference type="Pfam" id="PF00202">
    <property type="entry name" value="Aminotran_3"/>
    <property type="match status" value="1"/>
</dbReference>
<comment type="subcellular location">
    <subcellularLocation>
        <location evidence="8">Cytoplasm</location>
    </subcellularLocation>
</comment>
<dbReference type="NCBIfam" id="TIGR00713">
    <property type="entry name" value="hemL"/>
    <property type="match status" value="1"/>
</dbReference>
<dbReference type="InterPro" id="IPR005814">
    <property type="entry name" value="Aminotrans_3"/>
</dbReference>
<dbReference type="NCBIfam" id="NF000818">
    <property type="entry name" value="PRK00062.1"/>
    <property type="match status" value="1"/>
</dbReference>
<evidence type="ECO:0000256" key="7">
    <source>
        <dbReference type="ARBA" id="ARBA00023244"/>
    </source>
</evidence>
<evidence type="ECO:0000313" key="9">
    <source>
        <dbReference type="EMBL" id="PDV98924.1"/>
    </source>
</evidence>
<dbReference type="CDD" id="cd00610">
    <property type="entry name" value="OAT_like"/>
    <property type="match status" value="1"/>
</dbReference>
<dbReference type="InterPro" id="IPR004639">
    <property type="entry name" value="4pyrrol_synth_GluAld_NH2Trfase"/>
</dbReference>
<dbReference type="SUPFAM" id="SSF53383">
    <property type="entry name" value="PLP-dependent transferases"/>
    <property type="match status" value="1"/>
</dbReference>
<dbReference type="Gene3D" id="3.90.1150.10">
    <property type="entry name" value="Aspartate Aminotransferase, domain 1"/>
    <property type="match status" value="1"/>
</dbReference>
<gene>
    <name evidence="8" type="primary">hemL</name>
    <name evidence="9" type="ORF">A9Q02_14420</name>
</gene>
<keyword evidence="5 8" id="KW-0663">Pyridoxal phosphate</keyword>
<keyword evidence="7 8" id="KW-0627">Porphyrin biosynthesis</keyword>
<protein>
    <recommendedName>
        <fullName evidence="8">Glutamate-1-semialdehyde 2,1-aminomutase</fullName>
        <shortName evidence="8">GSA</shortName>
        <ecNumber evidence="8">5.4.3.8</ecNumber>
    </recommendedName>
    <alternativeName>
        <fullName evidence="8">Glutamate-1-semialdehyde aminotransferase</fullName>
        <shortName evidence="8">GSA-AT</shortName>
    </alternativeName>
</protein>
<evidence type="ECO:0000256" key="1">
    <source>
        <dbReference type="ARBA" id="ARBA00001579"/>
    </source>
</evidence>
<comment type="cofactor">
    <cofactor evidence="2 8">
        <name>pyridoxal 5'-phosphate</name>
        <dbReference type="ChEBI" id="CHEBI:597326"/>
    </cofactor>
</comment>
<keyword evidence="10" id="KW-1185">Reference proteome</keyword>
<comment type="pathway">
    <text evidence="3">Porphyrin-containing compound metabolism; protoporphyrin-IX biosynthesis; 5-aminolevulinate from L-glutamyl-tRNA(Glu): step 2/2.</text>
</comment>
<dbReference type="OrthoDB" id="9807885at2"/>
<evidence type="ECO:0000256" key="8">
    <source>
        <dbReference type="HAMAP-Rule" id="MF_00375"/>
    </source>
</evidence>
<comment type="catalytic activity">
    <reaction evidence="1 8">
        <text>(S)-4-amino-5-oxopentanoate = 5-aminolevulinate</text>
        <dbReference type="Rhea" id="RHEA:14265"/>
        <dbReference type="ChEBI" id="CHEBI:57501"/>
        <dbReference type="ChEBI" id="CHEBI:356416"/>
        <dbReference type="EC" id="5.4.3.8"/>
    </reaction>
</comment>
<sequence length="438" mass="46292">MSERYTRSQELFAAAQQVIPGGVNSPVRAFRGVGGTPIFFASGSGPWLTDVDGNRYLDYVLSWGPLLLGHAHPVVVKAIAMQAAHGTSFGAPTKQETELAEEVIKLMPGIEQIRFVNSGTEATMSALRLARAYTGREKILKFTGCYHGHADMLLVQAGSGVVTLGLPDSPGVTAGAAANTLTAEYNDLEAATAIFREQGNEIAAIIVEPIAANMGFVLPEPGYLEGLIELAHSYGALLILDEVMTGFRVAPGGAQGLWGLKPDLTCLGKVIGGGLPVGAYAGRREIMQHVAPAGPMYQAGTLSGNPLAMAAGLATLQTAFGTHGDAQASPFAQAEARARALAEGMRKIGEELDVPLQVGQVGTMFGFYFLKESGLHVRSYAEAKQMVDPSRYASFFWAMCERGVYLAPSQFEAGFISAAHTDKDVARTLDAAREVLKG</sequence>
<comment type="caution">
    <text evidence="9">The sequence shown here is derived from an EMBL/GenBank/DDBJ whole genome shotgun (WGS) entry which is preliminary data.</text>
</comment>
<dbReference type="RefSeq" id="WP_097652941.1">
    <property type="nucleotide sequence ID" value="NZ_LYXE01000089.1"/>
</dbReference>
<reference evidence="9 10" key="1">
    <citation type="submission" date="2016-05" db="EMBL/GenBank/DDBJ databases">
        <authorList>
            <person name="Lavstsen T."/>
            <person name="Jespersen J.S."/>
        </authorList>
    </citation>
    <scope>NUCLEOTIDE SEQUENCE [LARGE SCALE GENOMIC DNA]</scope>
    <source>
        <strain evidence="9 10">B7-9</strain>
    </source>
</reference>
<dbReference type="InterPro" id="IPR049704">
    <property type="entry name" value="Aminotrans_3_PPA_site"/>
</dbReference>
<evidence type="ECO:0000256" key="3">
    <source>
        <dbReference type="ARBA" id="ARBA00004819"/>
    </source>
</evidence>
<accession>A0A2H3KLI5</accession>
<dbReference type="PANTHER" id="PTHR43713:SF3">
    <property type="entry name" value="GLUTAMATE-1-SEMIALDEHYDE 2,1-AMINOMUTASE 1, CHLOROPLASTIC-RELATED"/>
    <property type="match status" value="1"/>
</dbReference>
<feature type="modified residue" description="N6-(pyridoxal phosphate)lysine" evidence="8">
    <location>
        <position position="269"/>
    </location>
</feature>
<evidence type="ECO:0000256" key="4">
    <source>
        <dbReference type="ARBA" id="ARBA00008981"/>
    </source>
</evidence>
<dbReference type="GO" id="GO:0042286">
    <property type="term" value="F:glutamate-1-semialdehyde 2,1-aminomutase activity"/>
    <property type="evidence" value="ECO:0007669"/>
    <property type="project" value="UniProtKB-UniRule"/>
</dbReference>